<reference evidence="3" key="1">
    <citation type="journal article" date="2014" name="Genome Announc.">
        <title>Draft genome sequence of Weissella oryzae SG25T, isolated from fermented rice grains.</title>
        <authorList>
            <person name="Tanizawa Y."/>
            <person name="Fujisawa T."/>
            <person name="Mochizuki T."/>
            <person name="Kaminuma E."/>
            <person name="Suzuki Y."/>
            <person name="Nakamura Y."/>
            <person name="Tohno M."/>
        </authorList>
    </citation>
    <scope>NUCLEOTIDE SEQUENCE [LARGE SCALE GENOMIC DNA]</scope>
    <source>
        <strain evidence="3">DSM 25784 / JCM 18191 / LMG 30913 / SG25</strain>
    </source>
</reference>
<dbReference type="RefSeq" id="WP_190279598.1">
    <property type="nucleotide sequence ID" value="NZ_DF820485.1"/>
</dbReference>
<evidence type="ECO:0000256" key="1">
    <source>
        <dbReference type="SAM" id="Phobius"/>
    </source>
</evidence>
<accession>A0A069CYQ9</accession>
<dbReference type="AlphaFoldDB" id="A0A069CYQ9"/>
<evidence type="ECO:0000313" key="3">
    <source>
        <dbReference type="Proteomes" id="UP000030643"/>
    </source>
</evidence>
<gene>
    <name evidence="2" type="ORF">WOSG25_020060</name>
</gene>
<evidence type="ECO:0000313" key="2">
    <source>
        <dbReference type="EMBL" id="GAK30211.1"/>
    </source>
</evidence>
<protein>
    <submittedName>
        <fullName evidence="2">Uncharacterized protein</fullName>
    </submittedName>
</protein>
<proteinExistence type="predicted"/>
<keyword evidence="3" id="KW-1185">Reference proteome</keyword>
<feature type="transmembrane region" description="Helical" evidence="1">
    <location>
        <begin position="31"/>
        <end position="48"/>
    </location>
</feature>
<sequence>MQKLFNYFPLLMLVVGFILISIGAFICSIMLGFVISGLLLIVLAYLVIPKGDNQ</sequence>
<keyword evidence="1" id="KW-0812">Transmembrane</keyword>
<dbReference type="EMBL" id="DF820485">
    <property type="protein sequence ID" value="GAK30211.1"/>
    <property type="molecule type" value="Genomic_DNA"/>
</dbReference>
<dbReference type="Proteomes" id="UP000030643">
    <property type="component" value="Unassembled WGS sequence"/>
</dbReference>
<organism evidence="2 3">
    <name type="scientific">Weissella oryzae (strain DSM 25784 / JCM 18191 / LMG 30913 / SG25)</name>
    <dbReference type="NCBI Taxonomy" id="1329250"/>
    <lineage>
        <taxon>Bacteria</taxon>
        <taxon>Bacillati</taxon>
        <taxon>Bacillota</taxon>
        <taxon>Bacilli</taxon>
        <taxon>Lactobacillales</taxon>
        <taxon>Lactobacillaceae</taxon>
        <taxon>Weissella</taxon>
    </lineage>
</organism>
<keyword evidence="1" id="KW-1133">Transmembrane helix</keyword>
<dbReference type="STRING" id="1329250.WOSG25_020060"/>
<keyword evidence="1" id="KW-0472">Membrane</keyword>
<name>A0A069CYQ9_WEIOS</name>
<feature type="transmembrane region" description="Helical" evidence="1">
    <location>
        <begin position="7"/>
        <end position="25"/>
    </location>
</feature>